<dbReference type="RefSeq" id="WP_226185014.1">
    <property type="nucleotide sequence ID" value="NZ_JAJADQ010000004.1"/>
</dbReference>
<organism evidence="1 2">
    <name type="scientific">Hymenobacter nitidus</name>
    <dbReference type="NCBI Taxonomy" id="2880929"/>
    <lineage>
        <taxon>Bacteria</taxon>
        <taxon>Pseudomonadati</taxon>
        <taxon>Bacteroidota</taxon>
        <taxon>Cytophagia</taxon>
        <taxon>Cytophagales</taxon>
        <taxon>Hymenobacteraceae</taxon>
        <taxon>Hymenobacter</taxon>
    </lineage>
</organism>
<evidence type="ECO:0000313" key="2">
    <source>
        <dbReference type="Proteomes" id="UP001165297"/>
    </source>
</evidence>
<dbReference type="Pfam" id="PF26622">
    <property type="entry name" value="DUF8199"/>
    <property type="match status" value="1"/>
</dbReference>
<keyword evidence="2" id="KW-1185">Reference proteome</keyword>
<accession>A0ABS8ACE9</accession>
<gene>
    <name evidence="1" type="ORF">LGH70_09595</name>
</gene>
<evidence type="ECO:0000313" key="1">
    <source>
        <dbReference type="EMBL" id="MCB2377834.1"/>
    </source>
</evidence>
<dbReference type="EMBL" id="JAJADQ010000004">
    <property type="protein sequence ID" value="MCB2377834.1"/>
    <property type="molecule type" value="Genomic_DNA"/>
</dbReference>
<name>A0ABS8ACE9_9BACT</name>
<proteinExistence type="predicted"/>
<reference evidence="1" key="1">
    <citation type="submission" date="2021-10" db="EMBL/GenBank/DDBJ databases">
        <authorList>
            <person name="Dean J.D."/>
            <person name="Kim M.K."/>
            <person name="Newey C.N."/>
            <person name="Stoker T.S."/>
            <person name="Thompson D.W."/>
            <person name="Grose J.H."/>
        </authorList>
    </citation>
    <scope>NUCLEOTIDE SEQUENCE</scope>
    <source>
        <strain evidence="1">BT635</strain>
    </source>
</reference>
<protein>
    <submittedName>
        <fullName evidence="1">Uncharacterized protein</fullName>
    </submittedName>
</protein>
<sequence>MKRPVLHRLFSGFMALLVLTASVGLTVLSHTCRSSGRSTASIIFSAPEHKCPPAAEAQQNSHLLSDKAQLKKSCCEFDAHFHKLDATAHALAKHLVPSFTLALPPVASWVPFAPSHLLAQATAWHASDSSPPLRAGRHLLAFVCTWRV</sequence>
<dbReference type="InterPro" id="IPR058060">
    <property type="entry name" value="HYC_CC_PP"/>
</dbReference>
<dbReference type="Proteomes" id="UP001165297">
    <property type="component" value="Unassembled WGS sequence"/>
</dbReference>
<dbReference type="NCBIfam" id="NF047658">
    <property type="entry name" value="HYC_CC_PP"/>
    <property type="match status" value="1"/>
</dbReference>
<dbReference type="InterPro" id="IPR058512">
    <property type="entry name" value="DUF8199"/>
</dbReference>
<comment type="caution">
    <text evidence="1">The sequence shown here is derived from an EMBL/GenBank/DDBJ whole genome shotgun (WGS) entry which is preliminary data.</text>
</comment>